<evidence type="ECO:0000313" key="5">
    <source>
        <dbReference type="Proteomes" id="UP000234653"/>
    </source>
</evidence>
<dbReference type="InterPro" id="IPR051012">
    <property type="entry name" value="CellSynth/LPSAsmb/PSIAsmb"/>
</dbReference>
<evidence type="ECO:0000313" key="4">
    <source>
        <dbReference type="EMBL" id="AUI72757.1"/>
    </source>
</evidence>
<dbReference type="STRING" id="1423720.FC67_GL001754"/>
<dbReference type="AlphaFoldDB" id="A0A2K9HLF5"/>
<gene>
    <name evidence="4" type="ORF">LA20249_02390</name>
</gene>
<dbReference type="SUPFAM" id="SSF48452">
    <property type="entry name" value="TPR-like"/>
    <property type="match status" value="2"/>
</dbReference>
<sequence length="414" mass="46867">MSKADEVIDTIDDGDFSKVDSLIQSSLREDDDQTKFSLAETLMSRGLSVQAKTIYEHLLDNYPSEGQILSRLAEIAVSDGNSDQALDYISQITPDSPAYAENLLVSADIYQSQGLYEVSEQKLLTGIREYPDEEVFKFALAEVYFDENKFSKALTYYDMLLDMGIKNYSGISIVLRKASSLAGDGQYEEAISVYEDLNAIELNEDAQFQLGFLYNQVKNYNKSIAILEKLLETNRDYPTAYPILAEDYLNIKKNDDAFKYAQLGLNLNELDDRLYQIAFDAGTAENTSEAIKIIEKGIQTVDNPLPLVIKLSDYYITKGQFKSNLDLLEGREISNNPKLIWNLAKSEFETDDVNQAQEDILQVLDDFKDNLDYLSDLIEILRSSGNNDVLKAAIQLYLKQDPDNEDMQNLLDQI</sequence>
<dbReference type="KEGG" id="lali:LA20249_02390"/>
<keyword evidence="1" id="KW-0677">Repeat</keyword>
<dbReference type="PANTHER" id="PTHR45586">
    <property type="entry name" value="TPR REPEAT-CONTAINING PROTEIN PA4667"/>
    <property type="match status" value="1"/>
</dbReference>
<dbReference type="Pfam" id="PF25058">
    <property type="entry name" value="ARM_TT21"/>
    <property type="match status" value="1"/>
</dbReference>
<evidence type="ECO:0000256" key="3">
    <source>
        <dbReference type="PROSITE-ProRule" id="PRU00339"/>
    </source>
</evidence>
<dbReference type="EMBL" id="CP018867">
    <property type="protein sequence ID" value="AUI72757.1"/>
    <property type="molecule type" value="Genomic_DNA"/>
</dbReference>
<name>A0A2K9HLF5_9LACO</name>
<dbReference type="SMART" id="SM00028">
    <property type="entry name" value="TPR"/>
    <property type="match status" value="4"/>
</dbReference>
<dbReference type="RefSeq" id="WP_057739858.1">
    <property type="nucleotide sequence ID" value="NZ_AZDQ01000043.1"/>
</dbReference>
<reference evidence="4 5" key="1">
    <citation type="submission" date="2016-12" db="EMBL/GenBank/DDBJ databases">
        <title>The whole genome sequencing and assembly of Lactobacillus alimentarius DSM 20249T strain.</title>
        <authorList>
            <person name="Lee Y.-J."/>
            <person name="Yi H."/>
            <person name="Bahn Y.-S."/>
            <person name="Kim J.F."/>
            <person name="Lee D.-W."/>
        </authorList>
    </citation>
    <scope>NUCLEOTIDE SEQUENCE [LARGE SCALE GENOMIC DNA]</scope>
    <source>
        <strain evidence="4 5">DSM 20249</strain>
    </source>
</reference>
<dbReference type="PROSITE" id="PS50005">
    <property type="entry name" value="TPR"/>
    <property type="match status" value="1"/>
</dbReference>
<organism evidence="4 5">
    <name type="scientific">Companilactobacillus alimentarius DSM 20249</name>
    <dbReference type="NCBI Taxonomy" id="1423720"/>
    <lineage>
        <taxon>Bacteria</taxon>
        <taxon>Bacillati</taxon>
        <taxon>Bacillota</taxon>
        <taxon>Bacilli</taxon>
        <taxon>Lactobacillales</taxon>
        <taxon>Lactobacillaceae</taxon>
        <taxon>Companilactobacillus</taxon>
    </lineage>
</organism>
<evidence type="ECO:0000256" key="2">
    <source>
        <dbReference type="ARBA" id="ARBA00022803"/>
    </source>
</evidence>
<keyword evidence="2 3" id="KW-0802">TPR repeat</keyword>
<dbReference type="Pfam" id="PF13181">
    <property type="entry name" value="TPR_8"/>
    <property type="match status" value="1"/>
</dbReference>
<evidence type="ECO:0000256" key="1">
    <source>
        <dbReference type="ARBA" id="ARBA00022737"/>
    </source>
</evidence>
<dbReference type="Gene3D" id="1.25.40.10">
    <property type="entry name" value="Tetratricopeptide repeat domain"/>
    <property type="match status" value="2"/>
</dbReference>
<dbReference type="PANTHER" id="PTHR45586:SF1">
    <property type="entry name" value="LIPOPOLYSACCHARIDE ASSEMBLY PROTEIN B"/>
    <property type="match status" value="1"/>
</dbReference>
<protein>
    <submittedName>
        <fullName evidence="4">Uncharacterized protein</fullName>
    </submittedName>
</protein>
<proteinExistence type="predicted"/>
<accession>A0A2K9HLF5</accession>
<keyword evidence="5" id="KW-1185">Reference proteome</keyword>
<dbReference type="InterPro" id="IPR019734">
    <property type="entry name" value="TPR_rpt"/>
</dbReference>
<dbReference type="Proteomes" id="UP000234653">
    <property type="component" value="Chromosome"/>
</dbReference>
<dbReference type="InterPro" id="IPR011990">
    <property type="entry name" value="TPR-like_helical_dom_sf"/>
</dbReference>
<feature type="repeat" description="TPR" evidence="3">
    <location>
        <begin position="204"/>
        <end position="237"/>
    </location>
</feature>
<dbReference type="OrthoDB" id="2080803at2"/>